<organism evidence="2 3">
    <name type="scientific">Thyridium curvatum</name>
    <dbReference type="NCBI Taxonomy" id="1093900"/>
    <lineage>
        <taxon>Eukaryota</taxon>
        <taxon>Fungi</taxon>
        <taxon>Dikarya</taxon>
        <taxon>Ascomycota</taxon>
        <taxon>Pezizomycotina</taxon>
        <taxon>Sordariomycetes</taxon>
        <taxon>Sordariomycetidae</taxon>
        <taxon>Thyridiales</taxon>
        <taxon>Thyridiaceae</taxon>
        <taxon>Thyridium</taxon>
    </lineage>
</organism>
<dbReference type="GeneID" id="41979109"/>
<name>A0A507BMI6_9PEZI</name>
<accession>A0A507BMI6</accession>
<evidence type="ECO:0000313" key="2">
    <source>
        <dbReference type="EMBL" id="TPX18421.1"/>
    </source>
</evidence>
<dbReference type="InParanoid" id="A0A507BMI6"/>
<sequence>MAFILSLPRVRRPSACQILLIPLVLVLVLLGTSIHLYRGLGVSDKTCRDARDWKCQLEGSLSGRGSASRLVAATTESFVSSVGNGSSSSGTGYGRLSSAWQDAYRSAAGLLGKHASAAAGGGWSYRRDADNLGMTSAQCQAAFPGLFDEITRARSNNDMFHIIQDELDAIRIANGRIRASILEGKLHIIQASLNNLEERARALAILGSIHDAVISAPTPVPDIEFVISVNRHVEDITQPIWTPDRMKDDIKVWLMPETAMIVQDSYASPETGKARNAAPGDYQVGFRDSLVADIENIESTLSFADKTKQLRGIWIDDDGHQEPARQKALVRVAEGQTWEDAHRNASGSSSDPASSSVAELCRYSFLAHDSSYNTALTDGALLCDSVIVTTRPTWITIYHGLMYANQARYHSHDREHPAVADWESGGGAGIQNVVVAADDWGDLQVKMRGLLRLPGVAGRIAANNRQTFRERYLTAAAGACYWREMIHAYGAVSFRPAAWIDGDGSATTTGAGEAAGTQGQRRRGLHWENYV</sequence>
<protein>
    <submittedName>
        <fullName evidence="2">Uncharacterized protein</fullName>
    </submittedName>
</protein>
<feature type="transmembrane region" description="Helical" evidence="1">
    <location>
        <begin position="18"/>
        <end position="37"/>
    </location>
</feature>
<evidence type="ECO:0000313" key="3">
    <source>
        <dbReference type="Proteomes" id="UP000319257"/>
    </source>
</evidence>
<gene>
    <name evidence="2" type="ORF">E0L32_011662</name>
</gene>
<proteinExistence type="predicted"/>
<dbReference type="Proteomes" id="UP000319257">
    <property type="component" value="Unassembled WGS sequence"/>
</dbReference>
<reference evidence="2 3" key="1">
    <citation type="submission" date="2019-06" db="EMBL/GenBank/DDBJ databases">
        <title>Draft genome sequence of the filamentous fungus Phialemoniopsis curvata isolated from diesel fuel.</title>
        <authorList>
            <person name="Varaljay V.A."/>
            <person name="Lyon W.J."/>
            <person name="Crouch A.L."/>
            <person name="Drake C.E."/>
            <person name="Hollomon J.M."/>
            <person name="Nadeau L.J."/>
            <person name="Nunn H.S."/>
            <person name="Stevenson B.S."/>
            <person name="Bojanowski C.L."/>
            <person name="Crookes-Goodson W.J."/>
        </authorList>
    </citation>
    <scope>NUCLEOTIDE SEQUENCE [LARGE SCALE GENOMIC DNA]</scope>
    <source>
        <strain evidence="2 3">D216</strain>
    </source>
</reference>
<dbReference type="OrthoDB" id="202415at2759"/>
<keyword evidence="1" id="KW-1133">Transmembrane helix</keyword>
<dbReference type="EMBL" id="SKBQ01000113">
    <property type="protein sequence ID" value="TPX18421.1"/>
    <property type="molecule type" value="Genomic_DNA"/>
</dbReference>
<keyword evidence="3" id="KW-1185">Reference proteome</keyword>
<keyword evidence="1" id="KW-0472">Membrane</keyword>
<dbReference type="AlphaFoldDB" id="A0A507BMI6"/>
<comment type="caution">
    <text evidence="2">The sequence shown here is derived from an EMBL/GenBank/DDBJ whole genome shotgun (WGS) entry which is preliminary data.</text>
</comment>
<dbReference type="RefSeq" id="XP_031000132.1">
    <property type="nucleotide sequence ID" value="XM_031134416.1"/>
</dbReference>
<evidence type="ECO:0000256" key="1">
    <source>
        <dbReference type="SAM" id="Phobius"/>
    </source>
</evidence>
<keyword evidence="1" id="KW-0812">Transmembrane</keyword>